<evidence type="ECO:0000313" key="2">
    <source>
        <dbReference type="Proteomes" id="UP000654075"/>
    </source>
</evidence>
<dbReference type="AlphaFoldDB" id="A0A813DAI0"/>
<dbReference type="Proteomes" id="UP000654075">
    <property type="component" value="Unassembled WGS sequence"/>
</dbReference>
<gene>
    <name evidence="1" type="ORF">PGLA1383_LOCUS3479</name>
</gene>
<dbReference type="OMA" id="QTKQACE"/>
<keyword evidence="2" id="KW-1185">Reference proteome</keyword>
<proteinExistence type="predicted"/>
<accession>A0A813DAI0</accession>
<reference evidence="1" key="1">
    <citation type="submission" date="2021-02" db="EMBL/GenBank/DDBJ databases">
        <authorList>
            <person name="Dougan E. K."/>
            <person name="Rhodes N."/>
            <person name="Thang M."/>
            <person name="Chan C."/>
        </authorList>
    </citation>
    <scope>NUCLEOTIDE SEQUENCE</scope>
</reference>
<comment type="caution">
    <text evidence="1">The sequence shown here is derived from an EMBL/GenBank/DDBJ whole genome shotgun (WGS) entry which is preliminary data.</text>
</comment>
<evidence type="ECO:0000313" key="1">
    <source>
        <dbReference type="EMBL" id="CAE8584547.1"/>
    </source>
</evidence>
<name>A0A813DAI0_POLGL</name>
<dbReference type="OrthoDB" id="437927at2759"/>
<organism evidence="1 2">
    <name type="scientific">Polarella glacialis</name>
    <name type="common">Dinoflagellate</name>
    <dbReference type="NCBI Taxonomy" id="89957"/>
    <lineage>
        <taxon>Eukaryota</taxon>
        <taxon>Sar</taxon>
        <taxon>Alveolata</taxon>
        <taxon>Dinophyceae</taxon>
        <taxon>Suessiales</taxon>
        <taxon>Suessiaceae</taxon>
        <taxon>Polarella</taxon>
    </lineage>
</organism>
<feature type="non-terminal residue" evidence="1">
    <location>
        <position position="151"/>
    </location>
</feature>
<dbReference type="EMBL" id="CAJNNV010001224">
    <property type="protein sequence ID" value="CAE8584547.1"/>
    <property type="molecule type" value="Genomic_DNA"/>
</dbReference>
<sequence>VYCTPSFIFGSMARMVFLVAASIATALLVPSAALPGTSLLQVTVQLQRGSVSEIAPGTLGATGAANALSSRSSKAANSSLCKGCAEALMEENPEDDEDEMVALASQVSLMQTGFVHHKGPARSEELARLHESGIDDDDEALGLLDAVLGLA</sequence>
<protein>
    <submittedName>
        <fullName evidence="1">Uncharacterized protein</fullName>
    </submittedName>
</protein>